<gene>
    <name evidence="2" type="ORF">MNB_SM-7-1096</name>
</gene>
<keyword evidence="1" id="KW-0472">Membrane</keyword>
<organism evidence="2">
    <name type="scientific">hydrothermal vent metagenome</name>
    <dbReference type="NCBI Taxonomy" id="652676"/>
    <lineage>
        <taxon>unclassified sequences</taxon>
        <taxon>metagenomes</taxon>
        <taxon>ecological metagenomes</taxon>
    </lineage>
</organism>
<keyword evidence="1" id="KW-0812">Transmembrane</keyword>
<evidence type="ECO:0000256" key="1">
    <source>
        <dbReference type="SAM" id="Phobius"/>
    </source>
</evidence>
<protein>
    <recommendedName>
        <fullName evidence="3">Permease</fullName>
    </recommendedName>
</protein>
<sequence>MSRQKRKPNKTGIVMLIGVILLYITLALINPDKTLQALIEGLKVLKIVIPIILVVFFLMALLDVSVDEKKVSKHFGYESGIKGWFLAIFAAVLSHGPAYVWYPLLQNLREHGAKDSLIFAFLYARSIKLPWLPLIISYFGWIFTGVFSFYIIVAAILQGLIVEVLERRKKF</sequence>
<feature type="transmembrane region" description="Helical" evidence="1">
    <location>
        <begin position="12"/>
        <end position="29"/>
    </location>
</feature>
<feature type="transmembrane region" description="Helical" evidence="1">
    <location>
        <begin position="41"/>
        <end position="62"/>
    </location>
</feature>
<feature type="transmembrane region" description="Helical" evidence="1">
    <location>
        <begin position="83"/>
        <end position="102"/>
    </location>
</feature>
<proteinExistence type="predicted"/>
<dbReference type="EMBL" id="FPHB01000011">
    <property type="protein sequence ID" value="SFV50474.1"/>
    <property type="molecule type" value="Genomic_DNA"/>
</dbReference>
<reference evidence="2" key="1">
    <citation type="submission" date="2016-10" db="EMBL/GenBank/DDBJ databases">
        <authorList>
            <person name="de Groot N.N."/>
        </authorList>
    </citation>
    <scope>NUCLEOTIDE SEQUENCE</scope>
</reference>
<accession>A0A1W1BAC4</accession>
<keyword evidence="1" id="KW-1133">Transmembrane helix</keyword>
<name>A0A1W1BAC4_9ZZZZ</name>
<feature type="transmembrane region" description="Helical" evidence="1">
    <location>
        <begin position="138"/>
        <end position="162"/>
    </location>
</feature>
<evidence type="ECO:0000313" key="2">
    <source>
        <dbReference type="EMBL" id="SFV50474.1"/>
    </source>
</evidence>
<dbReference type="AlphaFoldDB" id="A0A1W1BAC4"/>
<evidence type="ECO:0008006" key="3">
    <source>
        <dbReference type="Google" id="ProtNLM"/>
    </source>
</evidence>